<name>A0A6P5A5K3_BRABE</name>
<dbReference type="PANTHER" id="PTHR11266:SF17">
    <property type="entry name" value="PROTEIN MPV17"/>
    <property type="match status" value="1"/>
</dbReference>
<accession>A0A6P5A5K3</accession>
<keyword evidence="5" id="KW-0472">Membrane</keyword>
<dbReference type="Proteomes" id="UP000515135">
    <property type="component" value="Unplaced"/>
</dbReference>
<keyword evidence="9" id="KW-1185">Reference proteome</keyword>
<evidence type="ECO:0000256" key="8">
    <source>
        <dbReference type="RuleBase" id="RU363053"/>
    </source>
</evidence>
<dbReference type="GeneID" id="109479527"/>
<dbReference type="AlphaFoldDB" id="A0A6P5A5K3"/>
<keyword evidence="3" id="KW-0812">Transmembrane</keyword>
<evidence type="ECO:0000256" key="6">
    <source>
        <dbReference type="ARBA" id="ARBA00049743"/>
    </source>
</evidence>
<dbReference type="InterPro" id="IPR007248">
    <property type="entry name" value="Mpv17_PMP22"/>
</dbReference>
<evidence type="ECO:0000256" key="3">
    <source>
        <dbReference type="ARBA" id="ARBA00022692"/>
    </source>
</evidence>
<dbReference type="OrthoDB" id="430207at2759"/>
<evidence type="ECO:0000256" key="4">
    <source>
        <dbReference type="ARBA" id="ARBA00022989"/>
    </source>
</evidence>
<reference evidence="10" key="1">
    <citation type="submission" date="2025-08" db="UniProtKB">
        <authorList>
            <consortium name="RefSeq"/>
        </authorList>
    </citation>
    <scope>IDENTIFICATION</scope>
    <source>
        <tissue evidence="10">Gonad</tissue>
    </source>
</reference>
<dbReference type="KEGG" id="bbel:109479527"/>
<evidence type="ECO:0000256" key="7">
    <source>
        <dbReference type="ARBA" id="ARBA00049801"/>
    </source>
</evidence>
<dbReference type="PANTHER" id="PTHR11266">
    <property type="entry name" value="PEROXISOMAL MEMBRANE PROTEIN 2, PXMP2 MPV17"/>
    <property type="match status" value="1"/>
</dbReference>
<evidence type="ECO:0000256" key="1">
    <source>
        <dbReference type="ARBA" id="ARBA00004141"/>
    </source>
</evidence>
<comment type="similarity">
    <text evidence="2 8">Belongs to the peroxisomal membrane protein PXMP2/4 family.</text>
</comment>
<sequence length="184" mass="21038">MAGLWRGYVRLAQVYPFRTQVGTTGVLFLVGDAIAQFGVERRTFQNYDYARTARMSAVGLLWVGPVLRTWLVTLERLVVSTGPTAALKKMCLDQTLMAPFFLGTFYPVVGLSRWDSWEDIKQLVKKEYLSTLLNNYKIWPAVQLANFYFVPLNLRLLVMNIVALGWNTYLSWRANIHTEDSSTS</sequence>
<dbReference type="GO" id="GO:1901858">
    <property type="term" value="P:regulation of mitochondrial DNA metabolic process"/>
    <property type="evidence" value="ECO:0007669"/>
    <property type="project" value="TreeGrafter"/>
</dbReference>
<evidence type="ECO:0000256" key="2">
    <source>
        <dbReference type="ARBA" id="ARBA00006824"/>
    </source>
</evidence>
<dbReference type="GO" id="GO:0015267">
    <property type="term" value="F:channel activity"/>
    <property type="evidence" value="ECO:0007669"/>
    <property type="project" value="TreeGrafter"/>
</dbReference>
<comment type="subcellular location">
    <subcellularLocation>
        <location evidence="1">Membrane</location>
        <topology evidence="1">Multi-pass membrane protein</topology>
    </subcellularLocation>
</comment>
<keyword evidence="4" id="KW-1133">Transmembrane helix</keyword>
<organism evidence="9 10">
    <name type="scientific">Branchiostoma belcheri</name>
    <name type="common">Amphioxus</name>
    <dbReference type="NCBI Taxonomy" id="7741"/>
    <lineage>
        <taxon>Eukaryota</taxon>
        <taxon>Metazoa</taxon>
        <taxon>Chordata</taxon>
        <taxon>Cephalochordata</taxon>
        <taxon>Leptocardii</taxon>
        <taxon>Amphioxiformes</taxon>
        <taxon>Branchiostomatidae</taxon>
        <taxon>Branchiostoma</taxon>
    </lineage>
</organism>
<proteinExistence type="inferred from homology"/>
<protein>
    <recommendedName>
        <fullName evidence="6">Mitochondrial inner membrane protein Mpv17</fullName>
    </recommendedName>
    <alternativeName>
        <fullName evidence="7">Protein Mpv17</fullName>
    </alternativeName>
</protein>
<dbReference type="GO" id="GO:0016020">
    <property type="term" value="C:membrane"/>
    <property type="evidence" value="ECO:0007669"/>
    <property type="project" value="UniProtKB-SubCell"/>
</dbReference>
<evidence type="ECO:0000313" key="10">
    <source>
        <dbReference type="RefSeq" id="XP_019637066.1"/>
    </source>
</evidence>
<gene>
    <name evidence="10" type="primary">LOC109479527</name>
</gene>
<dbReference type="Pfam" id="PF04117">
    <property type="entry name" value="Mpv17_PMP22"/>
    <property type="match status" value="1"/>
</dbReference>
<evidence type="ECO:0000313" key="9">
    <source>
        <dbReference type="Proteomes" id="UP000515135"/>
    </source>
</evidence>
<dbReference type="RefSeq" id="XP_019637066.1">
    <property type="nucleotide sequence ID" value="XM_019781507.1"/>
</dbReference>
<dbReference type="GO" id="GO:0005739">
    <property type="term" value="C:mitochondrion"/>
    <property type="evidence" value="ECO:0007669"/>
    <property type="project" value="TreeGrafter"/>
</dbReference>
<evidence type="ECO:0000256" key="5">
    <source>
        <dbReference type="ARBA" id="ARBA00023136"/>
    </source>
</evidence>